<feature type="transmembrane region" description="Helical" evidence="1">
    <location>
        <begin position="53"/>
        <end position="74"/>
    </location>
</feature>
<sequence>MQTIPSCSSKASVIVLCRKIRRLGESKQPCLTSPVVKNHSHILPLKYIAVEGFLWRLSMILIRLALMLYSFMLSHNAARQTLSKAFLKLEIYEDMVEVLMLLKVLSHGSFRWKIFSVVLCPGRKPACSSAKTVSAVASVYSI</sequence>
<name>A0AAV4BK50_9GAST</name>
<dbReference type="AlphaFoldDB" id="A0AAV4BK50"/>
<accession>A0AAV4BK50</accession>
<reference evidence="2 3" key="1">
    <citation type="journal article" date="2021" name="Elife">
        <title>Chloroplast acquisition without the gene transfer in kleptoplastic sea slugs, Plakobranchus ocellatus.</title>
        <authorList>
            <person name="Maeda T."/>
            <person name="Takahashi S."/>
            <person name="Yoshida T."/>
            <person name="Shimamura S."/>
            <person name="Takaki Y."/>
            <person name="Nagai Y."/>
            <person name="Toyoda A."/>
            <person name="Suzuki Y."/>
            <person name="Arimoto A."/>
            <person name="Ishii H."/>
            <person name="Satoh N."/>
            <person name="Nishiyama T."/>
            <person name="Hasebe M."/>
            <person name="Maruyama T."/>
            <person name="Minagawa J."/>
            <person name="Obokata J."/>
            <person name="Shigenobu S."/>
        </authorList>
    </citation>
    <scope>NUCLEOTIDE SEQUENCE [LARGE SCALE GENOMIC DNA]</scope>
</reference>
<keyword evidence="1" id="KW-1133">Transmembrane helix</keyword>
<keyword evidence="1" id="KW-0472">Membrane</keyword>
<gene>
    <name evidence="2" type="ORF">PoB_004580400</name>
</gene>
<evidence type="ECO:0000256" key="1">
    <source>
        <dbReference type="SAM" id="Phobius"/>
    </source>
</evidence>
<keyword evidence="3" id="KW-1185">Reference proteome</keyword>
<proteinExistence type="predicted"/>
<evidence type="ECO:0000313" key="3">
    <source>
        <dbReference type="Proteomes" id="UP000735302"/>
    </source>
</evidence>
<dbReference type="EMBL" id="BLXT01005065">
    <property type="protein sequence ID" value="GFO19299.1"/>
    <property type="molecule type" value="Genomic_DNA"/>
</dbReference>
<evidence type="ECO:0000313" key="2">
    <source>
        <dbReference type="EMBL" id="GFO19299.1"/>
    </source>
</evidence>
<organism evidence="2 3">
    <name type="scientific">Plakobranchus ocellatus</name>
    <dbReference type="NCBI Taxonomy" id="259542"/>
    <lineage>
        <taxon>Eukaryota</taxon>
        <taxon>Metazoa</taxon>
        <taxon>Spiralia</taxon>
        <taxon>Lophotrochozoa</taxon>
        <taxon>Mollusca</taxon>
        <taxon>Gastropoda</taxon>
        <taxon>Heterobranchia</taxon>
        <taxon>Euthyneura</taxon>
        <taxon>Panpulmonata</taxon>
        <taxon>Sacoglossa</taxon>
        <taxon>Placobranchoidea</taxon>
        <taxon>Plakobranchidae</taxon>
        <taxon>Plakobranchus</taxon>
    </lineage>
</organism>
<dbReference type="Proteomes" id="UP000735302">
    <property type="component" value="Unassembled WGS sequence"/>
</dbReference>
<protein>
    <submittedName>
        <fullName evidence="2">Uncharacterized protein</fullName>
    </submittedName>
</protein>
<comment type="caution">
    <text evidence="2">The sequence shown here is derived from an EMBL/GenBank/DDBJ whole genome shotgun (WGS) entry which is preliminary data.</text>
</comment>
<keyword evidence="1" id="KW-0812">Transmembrane</keyword>